<proteinExistence type="predicted"/>
<dbReference type="Proteomes" id="UP000887116">
    <property type="component" value="Unassembled WGS sequence"/>
</dbReference>
<dbReference type="AlphaFoldDB" id="A0A8X6JLX4"/>
<sequence length="103" mass="11674">MVPRRVHHAHVARWTTVRRVIAVRGLRRGKIGVPLLTYGYQDESLGGQRAKREIKNESVKQPSPYLIGHGTIDADRMSVAIPRSSTRSWNGTKKFLVRRRSGS</sequence>
<protein>
    <submittedName>
        <fullName evidence="1">Uncharacterized protein</fullName>
    </submittedName>
</protein>
<evidence type="ECO:0000313" key="1">
    <source>
        <dbReference type="EMBL" id="GFR30713.1"/>
    </source>
</evidence>
<organism evidence="1 2">
    <name type="scientific">Trichonephila clavata</name>
    <name type="common">Joro spider</name>
    <name type="synonym">Nephila clavata</name>
    <dbReference type="NCBI Taxonomy" id="2740835"/>
    <lineage>
        <taxon>Eukaryota</taxon>
        <taxon>Metazoa</taxon>
        <taxon>Ecdysozoa</taxon>
        <taxon>Arthropoda</taxon>
        <taxon>Chelicerata</taxon>
        <taxon>Arachnida</taxon>
        <taxon>Araneae</taxon>
        <taxon>Araneomorphae</taxon>
        <taxon>Entelegynae</taxon>
        <taxon>Araneoidea</taxon>
        <taxon>Nephilidae</taxon>
        <taxon>Trichonephila</taxon>
    </lineage>
</organism>
<name>A0A8X6JLX4_TRICU</name>
<dbReference type="EMBL" id="BMAO01029296">
    <property type="protein sequence ID" value="GFR30713.1"/>
    <property type="molecule type" value="Genomic_DNA"/>
</dbReference>
<keyword evidence="2" id="KW-1185">Reference proteome</keyword>
<reference evidence="1" key="1">
    <citation type="submission" date="2020-07" db="EMBL/GenBank/DDBJ databases">
        <title>Multicomponent nature underlies the extraordinary mechanical properties of spider dragline silk.</title>
        <authorList>
            <person name="Kono N."/>
            <person name="Nakamura H."/>
            <person name="Mori M."/>
            <person name="Yoshida Y."/>
            <person name="Ohtoshi R."/>
            <person name="Malay A.D."/>
            <person name="Moran D.A.P."/>
            <person name="Tomita M."/>
            <person name="Numata K."/>
            <person name="Arakawa K."/>
        </authorList>
    </citation>
    <scope>NUCLEOTIDE SEQUENCE</scope>
</reference>
<gene>
    <name evidence="1" type="ORF">TNCT_630521</name>
</gene>
<dbReference type="OrthoDB" id="10607520at2759"/>
<accession>A0A8X6JLX4</accession>
<comment type="caution">
    <text evidence="1">The sequence shown here is derived from an EMBL/GenBank/DDBJ whole genome shotgun (WGS) entry which is preliminary data.</text>
</comment>
<evidence type="ECO:0000313" key="2">
    <source>
        <dbReference type="Proteomes" id="UP000887116"/>
    </source>
</evidence>